<dbReference type="PROSITE" id="PS00107">
    <property type="entry name" value="PROTEIN_KINASE_ATP"/>
    <property type="match status" value="1"/>
</dbReference>
<feature type="compositionally biased region" description="Basic and acidic residues" evidence="8">
    <location>
        <begin position="226"/>
        <end position="256"/>
    </location>
</feature>
<dbReference type="InterPro" id="IPR008271">
    <property type="entry name" value="Ser/Thr_kinase_AS"/>
</dbReference>
<dbReference type="Proteomes" id="UP000837801">
    <property type="component" value="Unassembled WGS sequence"/>
</dbReference>
<dbReference type="GO" id="GO:0005524">
    <property type="term" value="F:ATP binding"/>
    <property type="evidence" value="ECO:0007669"/>
    <property type="project" value="UniProtKB-UniRule"/>
</dbReference>
<keyword evidence="6 7" id="KW-0067">ATP-binding</keyword>
<dbReference type="InterPro" id="IPR011009">
    <property type="entry name" value="Kinase-like_dom_sf"/>
</dbReference>
<feature type="compositionally biased region" description="Basic and acidic residues" evidence="8">
    <location>
        <begin position="84"/>
        <end position="94"/>
    </location>
</feature>
<dbReference type="GO" id="GO:0004674">
    <property type="term" value="F:protein serine/threonine kinase activity"/>
    <property type="evidence" value="ECO:0007669"/>
    <property type="project" value="UniProtKB-KW"/>
</dbReference>
<reference evidence="10" key="1">
    <citation type="submission" date="2022-03" db="EMBL/GenBank/DDBJ databases">
        <authorList>
            <person name="Legras J.-L."/>
            <person name="Devillers H."/>
            <person name="Grondin C."/>
        </authorList>
    </citation>
    <scope>NUCLEOTIDE SEQUENCE</scope>
    <source>
        <strain evidence="10">CLIB 1423</strain>
    </source>
</reference>
<evidence type="ECO:0000313" key="11">
    <source>
        <dbReference type="Proteomes" id="UP000837801"/>
    </source>
</evidence>
<dbReference type="GO" id="GO:0035556">
    <property type="term" value="P:intracellular signal transduction"/>
    <property type="evidence" value="ECO:0007669"/>
    <property type="project" value="TreeGrafter"/>
</dbReference>
<comment type="similarity">
    <text evidence="1">Belongs to the protein kinase superfamily. CAMK Ser/Thr protein kinase family. NIM1 subfamily.</text>
</comment>
<feature type="region of interest" description="Disordered" evidence="8">
    <location>
        <begin position="1"/>
        <end position="177"/>
    </location>
</feature>
<evidence type="ECO:0000259" key="9">
    <source>
        <dbReference type="PROSITE" id="PS50011"/>
    </source>
</evidence>
<evidence type="ECO:0000256" key="4">
    <source>
        <dbReference type="ARBA" id="ARBA00022741"/>
    </source>
</evidence>
<gene>
    <name evidence="10" type="ORF">CLIB1423_03S02718</name>
</gene>
<feature type="compositionally biased region" description="Low complexity" evidence="8">
    <location>
        <begin position="105"/>
        <end position="116"/>
    </location>
</feature>
<name>A0A9P0QLB2_9ASCO</name>
<keyword evidence="11" id="KW-1185">Reference proteome</keyword>
<evidence type="ECO:0000256" key="1">
    <source>
        <dbReference type="ARBA" id="ARBA00010791"/>
    </source>
</evidence>
<keyword evidence="4 7" id="KW-0547">Nucleotide-binding</keyword>
<feature type="compositionally biased region" description="Basic and acidic residues" evidence="8">
    <location>
        <begin position="13"/>
        <end position="27"/>
    </location>
</feature>
<feature type="region of interest" description="Disordered" evidence="8">
    <location>
        <begin position="210"/>
        <end position="262"/>
    </location>
</feature>
<dbReference type="EMBL" id="CAKXYY010000003">
    <property type="protein sequence ID" value="CAH2351280.1"/>
    <property type="molecule type" value="Genomic_DNA"/>
</dbReference>
<dbReference type="Gene3D" id="1.10.510.10">
    <property type="entry name" value="Transferase(Phosphotransferase) domain 1"/>
    <property type="match status" value="1"/>
</dbReference>
<dbReference type="InterPro" id="IPR017441">
    <property type="entry name" value="Protein_kinase_ATP_BS"/>
</dbReference>
<dbReference type="PANTHER" id="PTHR24346:SF82">
    <property type="entry name" value="KP78A-RELATED"/>
    <property type="match status" value="1"/>
</dbReference>
<dbReference type="SUPFAM" id="SSF56112">
    <property type="entry name" value="Protein kinase-like (PK-like)"/>
    <property type="match status" value="1"/>
</dbReference>
<dbReference type="GO" id="GO:0030447">
    <property type="term" value="P:filamentous growth"/>
    <property type="evidence" value="ECO:0007669"/>
    <property type="project" value="UniProtKB-ARBA"/>
</dbReference>
<evidence type="ECO:0000256" key="6">
    <source>
        <dbReference type="ARBA" id="ARBA00022840"/>
    </source>
</evidence>
<keyword evidence="5 10" id="KW-0418">Kinase</keyword>
<evidence type="ECO:0000256" key="7">
    <source>
        <dbReference type="PROSITE-ProRule" id="PRU10141"/>
    </source>
</evidence>
<accession>A0A9P0QLB2</accession>
<evidence type="ECO:0000256" key="2">
    <source>
        <dbReference type="ARBA" id="ARBA00022527"/>
    </source>
</evidence>
<organism evidence="10 11">
    <name type="scientific">[Candida] railenensis</name>
    <dbReference type="NCBI Taxonomy" id="45579"/>
    <lineage>
        <taxon>Eukaryota</taxon>
        <taxon>Fungi</taxon>
        <taxon>Dikarya</taxon>
        <taxon>Ascomycota</taxon>
        <taxon>Saccharomycotina</taxon>
        <taxon>Pichiomycetes</taxon>
        <taxon>Debaryomycetaceae</taxon>
        <taxon>Kurtzmaniella</taxon>
    </lineage>
</organism>
<dbReference type="InterPro" id="IPR000719">
    <property type="entry name" value="Prot_kinase_dom"/>
</dbReference>
<protein>
    <submittedName>
        <fullName evidence="10">Serine/threonine-protein kinase Prr1p</fullName>
    </submittedName>
</protein>
<dbReference type="AlphaFoldDB" id="A0A9P0QLB2"/>
<evidence type="ECO:0000256" key="5">
    <source>
        <dbReference type="ARBA" id="ARBA00022777"/>
    </source>
</evidence>
<dbReference type="GO" id="GO:0005737">
    <property type="term" value="C:cytoplasm"/>
    <property type="evidence" value="ECO:0007669"/>
    <property type="project" value="TreeGrafter"/>
</dbReference>
<dbReference type="SMART" id="SM00220">
    <property type="entry name" value="S_TKc"/>
    <property type="match status" value="1"/>
</dbReference>
<dbReference type="Pfam" id="PF00069">
    <property type="entry name" value="Pkinase"/>
    <property type="match status" value="1"/>
</dbReference>
<keyword evidence="2" id="KW-0723">Serine/threonine-protein kinase</keyword>
<dbReference type="Gene3D" id="3.30.200.20">
    <property type="entry name" value="Phosphorylase Kinase, domain 1"/>
    <property type="match status" value="1"/>
</dbReference>
<feature type="compositionally biased region" description="Polar residues" evidence="8">
    <location>
        <begin position="131"/>
        <end position="141"/>
    </location>
</feature>
<dbReference type="PROSITE" id="PS00108">
    <property type="entry name" value="PROTEIN_KINASE_ST"/>
    <property type="match status" value="1"/>
</dbReference>
<proteinExistence type="inferred from homology"/>
<evidence type="ECO:0000256" key="3">
    <source>
        <dbReference type="ARBA" id="ARBA00022679"/>
    </source>
</evidence>
<evidence type="ECO:0000313" key="10">
    <source>
        <dbReference type="EMBL" id="CAH2351280.1"/>
    </source>
</evidence>
<dbReference type="PANTHER" id="PTHR24346">
    <property type="entry name" value="MAP/MICROTUBULE AFFINITY-REGULATING KINASE"/>
    <property type="match status" value="1"/>
</dbReference>
<dbReference type="PROSITE" id="PS50011">
    <property type="entry name" value="PROTEIN_KINASE_DOM"/>
    <property type="match status" value="1"/>
</dbReference>
<feature type="domain" description="Protein kinase" evidence="9">
    <location>
        <begin position="280"/>
        <end position="636"/>
    </location>
</feature>
<comment type="caution">
    <text evidence="10">The sequence shown here is derived from an EMBL/GenBank/DDBJ whole genome shotgun (WGS) entry which is preliminary data.</text>
</comment>
<feature type="binding site" evidence="7">
    <location>
        <position position="309"/>
    </location>
    <ligand>
        <name>ATP</name>
        <dbReference type="ChEBI" id="CHEBI:30616"/>
    </ligand>
</feature>
<feature type="compositionally biased region" description="Pro residues" evidence="8">
    <location>
        <begin position="28"/>
        <end position="38"/>
    </location>
</feature>
<keyword evidence="3" id="KW-0808">Transferase</keyword>
<sequence>MSNIKAKKNVSPPDEKNMSMTGLDKRLPPTPNDSPCPLPERFTNPTLPDMTPGAQQGSPISHEARQLPPHPEVNTDDDGMTIKSKPENSMRREPLLPPILTSTRPPSKSPLSSASPNFDFITKLPTPIVGTPSSTFPQFQASPPRYGNEELDIRKRSQQHQFQHQHQHHQAQGLGQAPFKPNRVISEYRPSLVADTSAYKLQQVIGDHKSNTGRATAGKRFISNPHADDIVKSEGLKGEAKSDHGENQEAQKDHSSESIPSAIQQPGPLYTGFIHNQISYRHIRQIGTGSFSKVVLAENIDTNEPIAIKIIEVPHRNKDEVKNFKSFIERELRILFQLHHPNIINLVDYNVNLKIDLTSNNEIDEEEIDMNATSDAKGREVNDEEFASISDLNNKQFMFLKYCKGGNLFEFSSKHYADSQLKLQFWKVIEKIVIELLAAVGYLHSRNVIHRDVKLENILLNYDATELLGEGGCKLDDKLICLADFGLSKKVLSPDELLETRCGSEDYISPELLMGLHYNGQLTDSWSIGVVVYALLENRLPFDLPPISASNGAATNGTTGVSPSVLKRQRNRNRTPHRIAMIDWGWFKVVDLLSDPKLDSESKQIIGRLQSLVEVLLVRKQNRMKALEIQASEDFAWVRDDK</sequence>
<evidence type="ECO:0000256" key="8">
    <source>
        <dbReference type="SAM" id="MobiDB-lite"/>
    </source>
</evidence>
<dbReference type="OrthoDB" id="410920at2759"/>